<organism evidence="2 3">
    <name type="scientific">Bordetella genomosp. 9</name>
    <dbReference type="NCBI Taxonomy" id="1416803"/>
    <lineage>
        <taxon>Bacteria</taxon>
        <taxon>Pseudomonadati</taxon>
        <taxon>Pseudomonadota</taxon>
        <taxon>Betaproteobacteria</taxon>
        <taxon>Burkholderiales</taxon>
        <taxon>Alcaligenaceae</taxon>
        <taxon>Bordetella</taxon>
    </lineage>
</organism>
<evidence type="ECO:0008006" key="4">
    <source>
        <dbReference type="Google" id="ProtNLM"/>
    </source>
</evidence>
<evidence type="ECO:0000313" key="2">
    <source>
        <dbReference type="EMBL" id="OZI21228.1"/>
    </source>
</evidence>
<feature type="compositionally biased region" description="Acidic residues" evidence="1">
    <location>
        <begin position="500"/>
        <end position="516"/>
    </location>
</feature>
<dbReference type="InterPro" id="IPR010352">
    <property type="entry name" value="DUF945"/>
</dbReference>
<dbReference type="AlphaFoldDB" id="A0A261R898"/>
<evidence type="ECO:0000256" key="1">
    <source>
        <dbReference type="SAM" id="MobiDB-lite"/>
    </source>
</evidence>
<proteinExistence type="predicted"/>
<dbReference type="Proteomes" id="UP000216857">
    <property type="component" value="Unassembled WGS sequence"/>
</dbReference>
<sequence>MKKAIGVVVGVVVVVGAAWTAGAWYTGKRLEDIARQQVAEGNTKLQTLFPGGKVVLTLESLERHVFSTDTMVRVRVHSDAHGQTPAREDLIDIASHVGHGPFPLQRIKRLQLAPVMAAGEFHLQDNDTVHAWYALTKGVAPVSGDTVVSYDQAVSGTLRVEPVKLARDDATLDFSGLSMNYSQDAGKHVRADGAIDSVTFKALKGEAPGQVEVTGVTLNSDMRPGPADLQVGNTALGVKRIALTLADEAPVVLTGYSQRTEIAEDKGLLGVHAAYDVAMINVGGRDIGTAQISAGAKNLAPDAIKSLANLYGRLWSRAMDQAQAKGGAADAPAQPELSTEEQALALSARDALLAAKPNIYIDPILLKGAHGEARFTLNLDLAKPEKADLPVDERIAQTLRKLDARLSVAQPLIADLLAENMQRDGMDAAAASAQAQALTAIMGKAAASSGYATVQGSDIVSTLHYADRMVDLNGNKMPLDQFAGMVLQGVMGMMAQPGADDPDQDDPDADEPDDDAAPGAAPGTAMPR</sequence>
<protein>
    <recommendedName>
        <fullName evidence="4">DUF945 domain-containing protein</fullName>
    </recommendedName>
</protein>
<feature type="compositionally biased region" description="Low complexity" evidence="1">
    <location>
        <begin position="517"/>
        <end position="528"/>
    </location>
</feature>
<dbReference type="Pfam" id="PF06097">
    <property type="entry name" value="DUF945"/>
    <property type="match status" value="1"/>
</dbReference>
<dbReference type="EMBL" id="NEVJ01000003">
    <property type="protein sequence ID" value="OZI21228.1"/>
    <property type="molecule type" value="Genomic_DNA"/>
</dbReference>
<gene>
    <name evidence="2" type="ORF">CAL26_27765</name>
</gene>
<name>A0A261R898_9BORD</name>
<dbReference type="RefSeq" id="WP_094849749.1">
    <property type="nucleotide sequence ID" value="NZ_NEVJ01000003.1"/>
</dbReference>
<dbReference type="OrthoDB" id="5444681at2"/>
<feature type="region of interest" description="Disordered" evidence="1">
    <location>
        <begin position="494"/>
        <end position="528"/>
    </location>
</feature>
<accession>A0A261R898</accession>
<comment type="caution">
    <text evidence="2">The sequence shown here is derived from an EMBL/GenBank/DDBJ whole genome shotgun (WGS) entry which is preliminary data.</text>
</comment>
<evidence type="ECO:0000313" key="3">
    <source>
        <dbReference type="Proteomes" id="UP000216857"/>
    </source>
</evidence>
<keyword evidence="3" id="KW-1185">Reference proteome</keyword>
<reference evidence="2" key="1">
    <citation type="submission" date="2017-05" db="EMBL/GenBank/DDBJ databases">
        <title>Complete and WGS of Bordetella genogroups.</title>
        <authorList>
            <person name="Spilker T."/>
            <person name="Lipuma J."/>
        </authorList>
    </citation>
    <scope>NUCLEOTIDE SEQUENCE</scope>
    <source>
        <strain evidence="2">AU21707</strain>
    </source>
</reference>